<dbReference type="Pfam" id="PF00561">
    <property type="entry name" value="Abhydrolase_1"/>
    <property type="match status" value="1"/>
</dbReference>
<comment type="caution">
    <text evidence="2">The sequence shown here is derived from an EMBL/GenBank/DDBJ whole genome shotgun (WGS) entry which is preliminary data.</text>
</comment>
<reference evidence="3 5" key="1">
    <citation type="submission" date="2015-05" db="EMBL/GenBank/DDBJ databases">
        <title>Comparison of genome.</title>
        <authorList>
            <person name="Zheng Z."/>
            <person name="Sun M."/>
        </authorList>
    </citation>
    <scope>NUCLEOTIDE SEQUENCE [LARGE SCALE GENOMIC DNA]</scope>
    <source>
        <strain evidence="3 5">G25-74</strain>
    </source>
</reference>
<keyword evidence="5" id="KW-1185">Reference proteome</keyword>
<dbReference type="AlphaFoldDB" id="A0A0Q9XVY6"/>
<name>A0A0Q9XVY6_9BACI</name>
<organism evidence="2 4">
    <name type="scientific">Lederbergia galactosidilytica</name>
    <dbReference type="NCBI Taxonomy" id="217031"/>
    <lineage>
        <taxon>Bacteria</taxon>
        <taxon>Bacillati</taxon>
        <taxon>Bacillota</taxon>
        <taxon>Bacilli</taxon>
        <taxon>Bacillales</taxon>
        <taxon>Bacillaceae</taxon>
        <taxon>Lederbergia</taxon>
    </lineage>
</organism>
<dbReference type="InterPro" id="IPR029058">
    <property type="entry name" value="AB_hydrolase_fold"/>
</dbReference>
<dbReference type="EMBL" id="LDJR01000049">
    <property type="protein sequence ID" value="OAK70676.1"/>
    <property type="molecule type" value="Genomic_DNA"/>
</dbReference>
<gene>
    <name evidence="3" type="ORF">ABB05_11875</name>
    <name evidence="2" type="ORF">ACA29_10120</name>
</gene>
<protein>
    <recommendedName>
        <fullName evidence="1">AB hydrolase-1 domain-containing protein</fullName>
    </recommendedName>
</protein>
<dbReference type="RefSeq" id="WP_057986420.1">
    <property type="nucleotide sequence ID" value="NZ_LDJR01000049.1"/>
</dbReference>
<sequence length="96" mass="11041">MSRFNVYGYQDSDKTIIALPALGERKEVYEFLARYLKEYRIIAIDLPGHNQVKQEDHSISTFLLEIEKTLSKLNISSAHFIGNSIGGWIIQAFYSQ</sequence>
<dbReference type="STRING" id="217031.ABB05_11875"/>
<dbReference type="PRINTS" id="PR00111">
    <property type="entry name" value="ABHYDROLASE"/>
</dbReference>
<dbReference type="EMBL" id="LGPB01000085">
    <property type="protein sequence ID" value="KRG12907.1"/>
    <property type="molecule type" value="Genomic_DNA"/>
</dbReference>
<dbReference type="PATRIC" id="fig|217031.4.peg.3363"/>
<proteinExistence type="predicted"/>
<feature type="domain" description="AB hydrolase-1" evidence="1">
    <location>
        <begin position="15"/>
        <end position="95"/>
    </location>
</feature>
<evidence type="ECO:0000313" key="4">
    <source>
        <dbReference type="Proteomes" id="UP000053881"/>
    </source>
</evidence>
<evidence type="ECO:0000313" key="5">
    <source>
        <dbReference type="Proteomes" id="UP000077881"/>
    </source>
</evidence>
<dbReference type="SUPFAM" id="SSF53474">
    <property type="entry name" value="alpha/beta-Hydrolases"/>
    <property type="match status" value="1"/>
</dbReference>
<dbReference type="OrthoDB" id="6191536at2"/>
<evidence type="ECO:0000259" key="1">
    <source>
        <dbReference type="Pfam" id="PF00561"/>
    </source>
</evidence>
<evidence type="ECO:0000313" key="2">
    <source>
        <dbReference type="EMBL" id="KRG12907.1"/>
    </source>
</evidence>
<evidence type="ECO:0000313" key="3">
    <source>
        <dbReference type="EMBL" id="OAK70676.1"/>
    </source>
</evidence>
<dbReference type="InterPro" id="IPR000073">
    <property type="entry name" value="AB_hydrolase_1"/>
</dbReference>
<dbReference type="Proteomes" id="UP000077881">
    <property type="component" value="Unassembled WGS sequence"/>
</dbReference>
<dbReference type="Gene3D" id="3.40.50.1820">
    <property type="entry name" value="alpha/beta hydrolase"/>
    <property type="match status" value="1"/>
</dbReference>
<reference evidence="2 4" key="2">
    <citation type="submission" date="2015-06" db="EMBL/GenBank/DDBJ databases">
        <title>Genome sequencing project of Bacillus galactosidilyticus PL133.</title>
        <authorList>
            <person name="Gaiero J."/>
            <person name="Nicol R."/>
            <person name="Habash M."/>
        </authorList>
    </citation>
    <scope>NUCLEOTIDE SEQUENCE [LARGE SCALE GENOMIC DNA]</scope>
    <source>
        <strain evidence="2 4">PL133</strain>
    </source>
</reference>
<dbReference type="Proteomes" id="UP000053881">
    <property type="component" value="Unassembled WGS sequence"/>
</dbReference>
<accession>A0A0Q9XVY6</accession>